<sequence>MNIQTRKKARQYIIQALYSWQISKNDIIDIEHQYMKNINQQQVDITYFHELITKITLKYQYLDKIISLYINRKLEKIDQIEKAILRLSFYEMIYKLNIPNKVLINESIELAKRFGSKYSYKFINGVLDKAVNNIRLKKK</sequence>
<keyword evidence="4 6" id="KW-0805">Transcription regulation</keyword>
<evidence type="ECO:0000256" key="6">
    <source>
        <dbReference type="HAMAP-Rule" id="MF_00073"/>
    </source>
</evidence>
<keyword evidence="5 6" id="KW-0804">Transcription</keyword>
<dbReference type="Pfam" id="PF01029">
    <property type="entry name" value="NusB"/>
    <property type="match status" value="1"/>
</dbReference>
<keyword evidence="9" id="KW-1185">Reference proteome</keyword>
<dbReference type="InterPro" id="IPR006027">
    <property type="entry name" value="NusB_RsmB_TIM44"/>
</dbReference>
<evidence type="ECO:0000256" key="5">
    <source>
        <dbReference type="ARBA" id="ARBA00023163"/>
    </source>
</evidence>
<dbReference type="AlphaFoldDB" id="A0A4D6YBG3"/>
<dbReference type="GO" id="GO:0003723">
    <property type="term" value="F:RNA binding"/>
    <property type="evidence" value="ECO:0007669"/>
    <property type="project" value="UniProtKB-UniRule"/>
</dbReference>
<dbReference type="GO" id="GO:0006353">
    <property type="term" value="P:DNA-templated transcription termination"/>
    <property type="evidence" value="ECO:0007669"/>
    <property type="project" value="UniProtKB-UniRule"/>
</dbReference>
<keyword evidence="3 6" id="KW-0694">RNA-binding</keyword>
<dbReference type="Proteomes" id="UP000298636">
    <property type="component" value="Chromosome"/>
</dbReference>
<proteinExistence type="inferred from homology"/>
<dbReference type="InterPro" id="IPR011605">
    <property type="entry name" value="NusB_fam"/>
</dbReference>
<evidence type="ECO:0000313" key="8">
    <source>
        <dbReference type="EMBL" id="QCI26442.1"/>
    </source>
</evidence>
<dbReference type="InterPro" id="IPR035926">
    <property type="entry name" value="NusB-like_sf"/>
</dbReference>
<comment type="similarity">
    <text evidence="1 6">Belongs to the NusB family.</text>
</comment>
<organism evidence="8 9">
    <name type="scientific">Buchnera aphidicola</name>
    <name type="common">Stegophylla sp.</name>
    <dbReference type="NCBI Taxonomy" id="2315800"/>
    <lineage>
        <taxon>Bacteria</taxon>
        <taxon>Pseudomonadati</taxon>
        <taxon>Pseudomonadota</taxon>
        <taxon>Gammaproteobacteria</taxon>
        <taxon>Enterobacterales</taxon>
        <taxon>Erwiniaceae</taxon>
        <taxon>Buchnera</taxon>
    </lineage>
</organism>
<dbReference type="OrthoDB" id="9789556at2"/>
<dbReference type="GO" id="GO:0031564">
    <property type="term" value="P:transcription antitermination"/>
    <property type="evidence" value="ECO:0007669"/>
    <property type="project" value="UniProtKB-KW"/>
</dbReference>
<reference evidence="8 9" key="1">
    <citation type="submission" date="2018-10" db="EMBL/GenBank/DDBJ databases">
        <title>Comparative functional genomics of the obligate endosymbiont Buchnera aphidicola.</title>
        <authorList>
            <person name="Chong R.A."/>
        </authorList>
    </citation>
    <scope>NUCLEOTIDE SEQUENCE [LARGE SCALE GENOMIC DNA]</scope>
    <source>
        <strain evidence="8 9">Ssp</strain>
    </source>
</reference>
<evidence type="ECO:0000313" key="9">
    <source>
        <dbReference type="Proteomes" id="UP000298636"/>
    </source>
</evidence>
<evidence type="ECO:0000256" key="3">
    <source>
        <dbReference type="ARBA" id="ARBA00022884"/>
    </source>
</evidence>
<dbReference type="NCBIfam" id="TIGR01951">
    <property type="entry name" value="nusB"/>
    <property type="match status" value="1"/>
</dbReference>
<dbReference type="SUPFAM" id="SSF48013">
    <property type="entry name" value="NusB-like"/>
    <property type="match status" value="1"/>
</dbReference>
<evidence type="ECO:0000256" key="2">
    <source>
        <dbReference type="ARBA" id="ARBA00022814"/>
    </source>
</evidence>
<accession>A0A4D6YBG3</accession>
<dbReference type="PANTHER" id="PTHR11078:SF3">
    <property type="entry name" value="ANTITERMINATION NUSB DOMAIN-CONTAINING PROTEIN"/>
    <property type="match status" value="1"/>
</dbReference>
<dbReference type="RefSeq" id="WP_158351954.1">
    <property type="nucleotide sequence ID" value="NZ_CP032998.1"/>
</dbReference>
<dbReference type="Gene3D" id="1.10.940.10">
    <property type="entry name" value="NusB-like"/>
    <property type="match status" value="1"/>
</dbReference>
<comment type="function">
    <text evidence="6">Involved in transcription antitermination. Required for transcription of ribosomal RNA (rRNA) genes. Binds specifically to the boxA antiterminator sequence of the ribosomal RNA (rrn) operons.</text>
</comment>
<name>A0A4D6YBG3_9GAMM</name>
<dbReference type="GO" id="GO:0005829">
    <property type="term" value="C:cytosol"/>
    <property type="evidence" value="ECO:0007669"/>
    <property type="project" value="TreeGrafter"/>
</dbReference>
<gene>
    <name evidence="6 8" type="primary">nusB</name>
    <name evidence="8" type="ORF">D9V79_01400</name>
</gene>
<feature type="domain" description="NusB/RsmB/TIM44" evidence="7">
    <location>
        <begin position="8"/>
        <end position="131"/>
    </location>
</feature>
<dbReference type="PANTHER" id="PTHR11078">
    <property type="entry name" value="N UTILIZATION SUBSTANCE PROTEIN B-RELATED"/>
    <property type="match status" value="1"/>
</dbReference>
<evidence type="ECO:0000256" key="1">
    <source>
        <dbReference type="ARBA" id="ARBA00005952"/>
    </source>
</evidence>
<protein>
    <recommendedName>
        <fullName evidence="6">Transcription antitermination protein NusB</fullName>
    </recommendedName>
    <alternativeName>
        <fullName evidence="6">Antitermination factor NusB</fullName>
    </alternativeName>
</protein>
<dbReference type="EMBL" id="CP032998">
    <property type="protein sequence ID" value="QCI26442.1"/>
    <property type="molecule type" value="Genomic_DNA"/>
</dbReference>
<dbReference type="HAMAP" id="MF_00073">
    <property type="entry name" value="NusB"/>
    <property type="match status" value="1"/>
</dbReference>
<evidence type="ECO:0000259" key="7">
    <source>
        <dbReference type="Pfam" id="PF01029"/>
    </source>
</evidence>
<keyword evidence="2 6" id="KW-0889">Transcription antitermination</keyword>
<evidence type="ECO:0000256" key="4">
    <source>
        <dbReference type="ARBA" id="ARBA00023015"/>
    </source>
</evidence>